<comment type="caution">
    <text evidence="1">The sequence shown here is derived from an EMBL/GenBank/DDBJ whole genome shotgun (WGS) entry which is preliminary data.</text>
</comment>
<organism evidence="1">
    <name type="scientific">bioreactor metagenome</name>
    <dbReference type="NCBI Taxonomy" id="1076179"/>
    <lineage>
        <taxon>unclassified sequences</taxon>
        <taxon>metagenomes</taxon>
        <taxon>ecological metagenomes</taxon>
    </lineage>
</organism>
<dbReference type="EMBL" id="VSSQ01039516">
    <property type="protein sequence ID" value="MPM92593.1"/>
    <property type="molecule type" value="Genomic_DNA"/>
</dbReference>
<reference evidence="1" key="1">
    <citation type="submission" date="2019-08" db="EMBL/GenBank/DDBJ databases">
        <authorList>
            <person name="Kucharzyk K."/>
            <person name="Murdoch R.W."/>
            <person name="Higgins S."/>
            <person name="Loffler F."/>
        </authorList>
    </citation>
    <scope>NUCLEOTIDE SEQUENCE</scope>
</reference>
<proteinExistence type="predicted"/>
<dbReference type="AlphaFoldDB" id="A0A645DVG6"/>
<accession>A0A645DVG6</accession>
<protein>
    <submittedName>
        <fullName evidence="1">Uncharacterized protein</fullName>
    </submittedName>
</protein>
<sequence length="47" mass="5072">MVSHKCVCIITPLLRAKSFVSFISLVLTEKGEQGANAILVIAKSLEL</sequence>
<evidence type="ECO:0000313" key="1">
    <source>
        <dbReference type="EMBL" id="MPM92593.1"/>
    </source>
</evidence>
<name>A0A645DVG6_9ZZZZ</name>
<gene>
    <name evidence="1" type="ORF">SDC9_139728</name>
</gene>